<reference evidence="15 16" key="1">
    <citation type="submission" date="2014-02" db="EMBL/GenBank/DDBJ databases">
        <title>Transposable element dynamics among asymbiotic and ectomycorrhizal Amanita fungi.</title>
        <authorList>
            <consortium name="DOE Joint Genome Institute"/>
            <person name="Hess J."/>
            <person name="Skrede I."/>
            <person name="Wolfe B."/>
            <person name="LaButti K."/>
            <person name="Ohm R.A."/>
            <person name="Grigoriev I.V."/>
            <person name="Pringle A."/>
        </authorList>
    </citation>
    <scope>NUCLEOTIDE SEQUENCE [LARGE SCALE GENOMIC DNA]</scope>
    <source>
        <strain evidence="15 16">SKay4041</strain>
    </source>
</reference>
<feature type="compositionally biased region" description="Pro residues" evidence="13">
    <location>
        <begin position="204"/>
        <end position="213"/>
    </location>
</feature>
<dbReference type="PANTHER" id="PTHR22624:SF49">
    <property type="entry name" value="CYSTEINE PROTEASE"/>
    <property type="match status" value="1"/>
</dbReference>
<organism evidence="15 16">
    <name type="scientific">Amanita thiersii Skay4041</name>
    <dbReference type="NCBI Taxonomy" id="703135"/>
    <lineage>
        <taxon>Eukaryota</taxon>
        <taxon>Fungi</taxon>
        <taxon>Dikarya</taxon>
        <taxon>Basidiomycota</taxon>
        <taxon>Agaricomycotina</taxon>
        <taxon>Agaricomycetes</taxon>
        <taxon>Agaricomycetidae</taxon>
        <taxon>Agaricales</taxon>
        <taxon>Pluteineae</taxon>
        <taxon>Amanitaceae</taxon>
        <taxon>Amanita</taxon>
    </lineage>
</organism>
<feature type="compositionally biased region" description="Basic and acidic residues" evidence="13">
    <location>
        <begin position="1210"/>
        <end position="1231"/>
    </location>
</feature>
<keyword evidence="7" id="KW-0378">Hydrolase</keyword>
<dbReference type="GO" id="GO:0000045">
    <property type="term" value="P:autophagosome assembly"/>
    <property type="evidence" value="ECO:0007669"/>
    <property type="project" value="TreeGrafter"/>
</dbReference>
<feature type="compositionally biased region" description="Low complexity" evidence="13">
    <location>
        <begin position="339"/>
        <end position="348"/>
    </location>
</feature>
<evidence type="ECO:0000256" key="3">
    <source>
        <dbReference type="ARBA" id="ARBA00010958"/>
    </source>
</evidence>
<dbReference type="OrthoDB" id="2960936at2759"/>
<dbReference type="InterPro" id="IPR046792">
    <property type="entry name" value="Peptidase_C54_cat"/>
</dbReference>
<name>A0A2A9NCE8_9AGAR</name>
<feature type="domain" description="Peptidase C54 catalytic" evidence="14">
    <location>
        <begin position="927"/>
        <end position="976"/>
    </location>
</feature>
<evidence type="ECO:0000256" key="6">
    <source>
        <dbReference type="ARBA" id="ARBA00022670"/>
    </source>
</evidence>
<dbReference type="SUPFAM" id="SSF54001">
    <property type="entry name" value="Cysteine proteinases"/>
    <property type="match status" value="2"/>
</dbReference>
<keyword evidence="5" id="KW-0963">Cytoplasm</keyword>
<feature type="compositionally biased region" description="Polar residues" evidence="13">
    <location>
        <begin position="826"/>
        <end position="837"/>
    </location>
</feature>
<dbReference type="Proteomes" id="UP000242287">
    <property type="component" value="Unassembled WGS sequence"/>
</dbReference>
<gene>
    <name evidence="15" type="ORF">AMATHDRAFT_9389</name>
</gene>
<evidence type="ECO:0000256" key="1">
    <source>
        <dbReference type="ARBA" id="ARBA00004329"/>
    </source>
</evidence>
<feature type="compositionally biased region" description="Basic and acidic residues" evidence="13">
    <location>
        <begin position="107"/>
        <end position="127"/>
    </location>
</feature>
<feature type="compositionally biased region" description="Low complexity" evidence="13">
    <location>
        <begin position="194"/>
        <end position="203"/>
    </location>
</feature>
<feature type="compositionally biased region" description="Basic residues" evidence="13">
    <location>
        <begin position="1182"/>
        <end position="1194"/>
    </location>
</feature>
<feature type="compositionally biased region" description="Low complexity" evidence="13">
    <location>
        <begin position="400"/>
        <end position="410"/>
    </location>
</feature>
<keyword evidence="9" id="KW-0653">Protein transport</keyword>
<feature type="compositionally biased region" description="Basic and acidic residues" evidence="13">
    <location>
        <begin position="1104"/>
        <end position="1114"/>
    </location>
</feature>
<evidence type="ECO:0000259" key="14">
    <source>
        <dbReference type="Pfam" id="PF03416"/>
    </source>
</evidence>
<feature type="compositionally biased region" description="Low complexity" evidence="13">
    <location>
        <begin position="1276"/>
        <end position="1286"/>
    </location>
</feature>
<keyword evidence="4" id="KW-0813">Transport</keyword>
<feature type="compositionally biased region" description="Polar residues" evidence="13">
    <location>
        <begin position="1252"/>
        <end position="1268"/>
    </location>
</feature>
<dbReference type="STRING" id="703135.A0A2A9NCE8"/>
<dbReference type="GO" id="GO:0016485">
    <property type="term" value="P:protein processing"/>
    <property type="evidence" value="ECO:0007669"/>
    <property type="project" value="TreeGrafter"/>
</dbReference>
<dbReference type="InterPro" id="IPR038765">
    <property type="entry name" value="Papain-like_cys_pep_sf"/>
</dbReference>
<feature type="compositionally biased region" description="Polar residues" evidence="13">
    <location>
        <begin position="164"/>
        <end position="176"/>
    </location>
</feature>
<evidence type="ECO:0000256" key="12">
    <source>
        <dbReference type="ARBA" id="ARBA00030240"/>
    </source>
</evidence>
<comment type="similarity">
    <text evidence="3">Belongs to the peptidase C54 family.</text>
</comment>
<feature type="compositionally biased region" description="Basic and acidic residues" evidence="13">
    <location>
        <begin position="1070"/>
        <end position="1082"/>
    </location>
</feature>
<keyword evidence="16" id="KW-1185">Reference proteome</keyword>
<feature type="compositionally biased region" description="Low complexity" evidence="13">
    <location>
        <begin position="49"/>
        <end position="97"/>
    </location>
</feature>
<dbReference type="EMBL" id="KZ302414">
    <property type="protein sequence ID" value="PFH45372.1"/>
    <property type="molecule type" value="Genomic_DNA"/>
</dbReference>
<feature type="compositionally biased region" description="Acidic residues" evidence="13">
    <location>
        <begin position="1115"/>
        <end position="1136"/>
    </location>
</feature>
<feature type="compositionally biased region" description="Acidic residues" evidence="13">
    <location>
        <begin position="998"/>
        <end position="1052"/>
    </location>
</feature>
<accession>A0A2A9NCE8</accession>
<feature type="compositionally biased region" description="Low complexity" evidence="13">
    <location>
        <begin position="134"/>
        <end position="149"/>
    </location>
</feature>
<evidence type="ECO:0000256" key="2">
    <source>
        <dbReference type="ARBA" id="ARBA00004496"/>
    </source>
</evidence>
<feature type="compositionally biased region" description="Low complexity" evidence="13">
    <location>
        <begin position="362"/>
        <end position="389"/>
    </location>
</feature>
<evidence type="ECO:0000256" key="7">
    <source>
        <dbReference type="ARBA" id="ARBA00022801"/>
    </source>
</evidence>
<keyword evidence="6" id="KW-0645">Protease</keyword>
<evidence type="ECO:0000313" key="16">
    <source>
        <dbReference type="Proteomes" id="UP000242287"/>
    </source>
</evidence>
<feature type="compositionally biased region" description="Low complexity" evidence="13">
    <location>
        <begin position="894"/>
        <end position="907"/>
    </location>
</feature>
<feature type="region of interest" description="Disordered" evidence="13">
    <location>
        <begin position="400"/>
        <end position="419"/>
    </location>
</feature>
<dbReference type="InterPro" id="IPR005078">
    <property type="entry name" value="Peptidase_C54"/>
</dbReference>
<comment type="catalytic activity">
    <reaction evidence="11">
        <text>[protein]-C-terminal L-amino acid-glycyl-phosphatidylethanolamide + H2O = [protein]-C-terminal L-amino acid-glycine + a 1,2-diacyl-sn-glycero-3-phosphoethanolamine</text>
        <dbReference type="Rhea" id="RHEA:67548"/>
        <dbReference type="Rhea" id="RHEA-COMP:17323"/>
        <dbReference type="Rhea" id="RHEA-COMP:17324"/>
        <dbReference type="ChEBI" id="CHEBI:15377"/>
        <dbReference type="ChEBI" id="CHEBI:64612"/>
        <dbReference type="ChEBI" id="CHEBI:172940"/>
        <dbReference type="ChEBI" id="CHEBI:172941"/>
    </reaction>
    <physiologicalReaction direction="left-to-right" evidence="11">
        <dbReference type="Rhea" id="RHEA:67549"/>
    </physiologicalReaction>
</comment>
<proteinExistence type="inferred from homology"/>
<sequence>MSSGKSPSRQSSAASSSPSPPSSSNYHNSRLPKFLQKANRDRSKSATDPGPQQSNGGAGGSNSSLVASPNSNNTNSPEGNTNTNSSSTSPPTPSSSSIKISRKSKLLGRDKDKDREHKDHEKEERRRSSFLLQPAAVVVSDKSSSSSRMSPPPLPPSSVDVAATSKSRMSAAASNNDVDEPPVIVEPVPPPSPATAASSSQAAPPRPSAPTPIPQARSRTRSERPLSTASELVHSHSLYTPSSSSRISDLPTRISGWFNHTFSSSTNDLSLPNILAQSHSAGSSPKTKLAAASFLTAIPGKAVRYIFDTDATPDKCTDSIWLLGVQHPGYEPPPPSPPVSVSGPSSVTSGGGGGGGGGGGAKKSSSSGRSSSSKAGSRRGSSGGSPSSFRSSIYSISGSSSSNELSGSTSTLAQSTSGGGGKLGWPPAFYADFTSRVWLTYRSQFPPIRDGRLADLGECGGAGAGAGAGGPTQSVVDVMAATSSPTTVRTRTWLWSSTAEKGWTSDSGWGCMLRTGQSLLANTLIHLHLGRDWRRPPYPVYTADYATYVQILTWFLDTPSPEAPFSVHRMALAGKELGKDVGQWFGPSTAAGAIRTLVQGFPECGLGVAVAIDNALYQTDVFTASHGGAVHARSPRKVVRTTWGDRPVLLLLGIRLGIDRVNPIYYDTIKQLYTFPQSVGIAGGRPSSSYYFVGSQANNLFYLDPHQSRHAIPLRAAPHHPSSGGSRGGISTTTIERDRETASESEKEFGVVVPSGKKHHHVKTTVVGGGGAATATATAAVAAGQRKQQQKKTGTTGTTTRHQKMPTSPSSVRTSGGGSSTYSHHAPTSPSPLQHQYSTSSSSASGGSTGVSSKSPPASQRQQHQNQHQHQGRRGSGSEDVMDIRELVMTTTRGSVSNGSEGASAASGGTGGSGNDESLIGGLDVVQQHYATAYSAAELKTFHCEQVRKMPMSGLDPSMLVGFFCRDEVEWVDFRRRVGELPRTMFSIQDEPPSWPSDSDDNMGLESISDPDDVDIDMDMDEDEDGDGEGEEIEEGEGEKEGGDEEDPDSDQFFDTRSRSSAEGCSSPIDGRRKRESAGKSDDTEEDPMGPLTPGPGSRFAIVDPKREGRKQGGEQEEGEVVVEDDDDDDDDEEWVDPSLSLPSSPVIAKADSQSPVIVEPPTQILAVASGRSTGSTSSGGKKSKSGSSGRKKKEGVPVIKAPPMSKVPQESREGRRKEREREREREKEQHYPFPVTPQSSADESEGCGGFTTPQDNRSRVNTTTITMASGGGGEEAAAGWAPAAGKRMNNARGRDGGRTQSGGVKGILTDQ</sequence>
<keyword evidence="8" id="KW-0788">Thiol protease</keyword>
<evidence type="ECO:0000256" key="4">
    <source>
        <dbReference type="ARBA" id="ARBA00022448"/>
    </source>
</evidence>
<dbReference type="PANTHER" id="PTHR22624">
    <property type="entry name" value="CYSTEINE PROTEASE ATG4"/>
    <property type="match status" value="1"/>
</dbReference>
<evidence type="ECO:0000256" key="10">
    <source>
        <dbReference type="ARBA" id="ARBA00023006"/>
    </source>
</evidence>
<evidence type="ECO:0000256" key="5">
    <source>
        <dbReference type="ARBA" id="ARBA00022490"/>
    </source>
</evidence>
<comment type="subcellular location">
    <subcellularLocation>
        <location evidence="2">Cytoplasm</location>
    </subcellularLocation>
    <subcellularLocation>
        <location evidence="1">Preautophagosomal structure</location>
    </subcellularLocation>
</comment>
<evidence type="ECO:0000256" key="9">
    <source>
        <dbReference type="ARBA" id="ARBA00022927"/>
    </source>
</evidence>
<dbReference type="GO" id="GO:0035973">
    <property type="term" value="P:aggrephagy"/>
    <property type="evidence" value="ECO:0007669"/>
    <property type="project" value="TreeGrafter"/>
</dbReference>
<evidence type="ECO:0000256" key="13">
    <source>
        <dbReference type="SAM" id="MobiDB-lite"/>
    </source>
</evidence>
<feature type="region of interest" description="Disordered" evidence="13">
    <location>
        <begin position="327"/>
        <end position="389"/>
    </location>
</feature>
<feature type="compositionally biased region" description="Low complexity" evidence="13">
    <location>
        <begin position="773"/>
        <end position="800"/>
    </location>
</feature>
<keyword evidence="10" id="KW-0072">Autophagy</keyword>
<evidence type="ECO:0000256" key="11">
    <source>
        <dbReference type="ARBA" id="ARBA00029362"/>
    </source>
</evidence>
<feature type="region of interest" description="Disordered" evidence="13">
    <location>
        <begin position="716"/>
        <end position="913"/>
    </location>
</feature>
<feature type="compositionally biased region" description="Low complexity" evidence="13">
    <location>
        <begin position="1170"/>
        <end position="1181"/>
    </location>
</feature>
<dbReference type="GO" id="GO:0004197">
    <property type="term" value="F:cysteine-type endopeptidase activity"/>
    <property type="evidence" value="ECO:0007669"/>
    <property type="project" value="TreeGrafter"/>
</dbReference>
<dbReference type="GO" id="GO:0034727">
    <property type="term" value="P:piecemeal microautophagy of the nucleus"/>
    <property type="evidence" value="ECO:0007669"/>
    <property type="project" value="TreeGrafter"/>
</dbReference>
<protein>
    <recommendedName>
        <fullName evidence="12">Autophagy-related protein 4</fullName>
    </recommendedName>
</protein>
<feature type="compositionally biased region" description="Low complexity" evidence="13">
    <location>
        <begin position="1"/>
        <end position="17"/>
    </location>
</feature>
<dbReference type="GO" id="GO:0000407">
    <property type="term" value="C:phagophore assembly site"/>
    <property type="evidence" value="ECO:0007669"/>
    <property type="project" value="UniProtKB-SubCell"/>
</dbReference>
<dbReference type="GO" id="GO:0000423">
    <property type="term" value="P:mitophagy"/>
    <property type="evidence" value="ECO:0007669"/>
    <property type="project" value="TreeGrafter"/>
</dbReference>
<feature type="compositionally biased region" description="Gly residues" evidence="13">
    <location>
        <begin position="349"/>
        <end position="361"/>
    </location>
</feature>
<dbReference type="Pfam" id="PF03416">
    <property type="entry name" value="Peptidase_C54"/>
    <property type="match status" value="2"/>
</dbReference>
<dbReference type="GO" id="GO:0019786">
    <property type="term" value="F:protein-phosphatidylethanolamide deconjugating activity"/>
    <property type="evidence" value="ECO:0007669"/>
    <property type="project" value="InterPro"/>
</dbReference>
<feature type="region of interest" description="Disordered" evidence="13">
    <location>
        <begin position="985"/>
        <end position="1312"/>
    </location>
</feature>
<feature type="compositionally biased region" description="Low complexity" evidence="13">
    <location>
        <begin position="838"/>
        <end position="869"/>
    </location>
</feature>
<feature type="compositionally biased region" description="Low complexity" evidence="13">
    <location>
        <begin position="235"/>
        <end position="245"/>
    </location>
</feature>
<feature type="region of interest" description="Disordered" evidence="13">
    <location>
        <begin position="1"/>
        <end position="247"/>
    </location>
</feature>
<evidence type="ECO:0000313" key="15">
    <source>
        <dbReference type="EMBL" id="PFH45372.1"/>
    </source>
</evidence>
<feature type="domain" description="Peptidase C54 catalytic" evidence="14">
    <location>
        <begin position="428"/>
        <end position="737"/>
    </location>
</feature>
<evidence type="ECO:0000256" key="8">
    <source>
        <dbReference type="ARBA" id="ARBA00022807"/>
    </source>
</evidence>
<dbReference type="GO" id="GO:0015031">
    <property type="term" value="P:protein transport"/>
    <property type="evidence" value="ECO:0007669"/>
    <property type="project" value="UniProtKB-KW"/>
</dbReference>
<feature type="compositionally biased region" description="Basic and acidic residues" evidence="13">
    <location>
        <begin position="735"/>
        <end position="749"/>
    </location>
</feature>